<feature type="domain" description="KaiC" evidence="7">
    <location>
        <begin position="17"/>
        <end position="254"/>
    </location>
</feature>
<sequence>MDATEQFQDQIDKQNESLISTGNDHLDYILGGGLSANCFVLIEGDPGVGKTTMAMQFALEGIRQGESVLYLSLSEGEEELRSVAASHGFDLEGLTIVDLSPGSETLGADEATIFHPSEVELTELTQAITNSFEEHQPNRVVIDTLRELRHLAQSDLRYRRQLIALKAFFRAKDCTVLLIDDLLPDADLQLQGVVRGAIELQRHTPDYGRVRRRLQVTKMRGHVVRTGYHDFTIVRGGLAIYPRLVAAEHHTKFDHGAVSGGVPELDELLGGGLQRGTSTLIIGAAGTGKSSLTANYAVASANQQGRSAIFVFDETAQNYLERCEGLNIPLRKYRDDGRITLRQVDSAELSPSEFAWHIRRIVEEDNVRFIAIDSLNGYMHSMPDDDYLRGQLHELLSYLNGKGVTTLITLSQHGMVGDVESPVETSYLADTNILLRYFEHQGKVRKAISVIKKRTGGHEKAIRELAFTSDGIRIGGPLTEFRGVLTGTPEYFGDADPLLTAEDDR</sequence>
<evidence type="ECO:0000313" key="9">
    <source>
        <dbReference type="Proteomes" id="UP000011529"/>
    </source>
</evidence>
<evidence type="ECO:0000256" key="1">
    <source>
        <dbReference type="ARBA" id="ARBA00012513"/>
    </source>
</evidence>
<dbReference type="InterPro" id="IPR027417">
    <property type="entry name" value="P-loop_NTPase"/>
</dbReference>
<dbReference type="SMART" id="SM00382">
    <property type="entry name" value="AAA"/>
    <property type="match status" value="2"/>
</dbReference>
<dbReference type="EMBL" id="ANMO01000147">
    <property type="protein sequence ID" value="EMB15947.1"/>
    <property type="molecule type" value="Genomic_DNA"/>
</dbReference>
<evidence type="ECO:0000256" key="3">
    <source>
        <dbReference type="ARBA" id="ARBA00022679"/>
    </source>
</evidence>
<dbReference type="PATRIC" id="fig|1263867.3.peg.3514"/>
<dbReference type="SUPFAM" id="SSF52540">
    <property type="entry name" value="P-loop containing nucleoside triphosphate hydrolases"/>
    <property type="match status" value="2"/>
</dbReference>
<dbReference type="InterPro" id="IPR051347">
    <property type="entry name" value="Circadian_clock_KaiC-rel"/>
</dbReference>
<dbReference type="Pfam" id="PF06745">
    <property type="entry name" value="ATPase"/>
    <property type="match status" value="2"/>
</dbReference>
<accession>M2ATC1</accession>
<organism evidence="8 9">
    <name type="scientific">Rhodopirellula europaea 6C</name>
    <dbReference type="NCBI Taxonomy" id="1263867"/>
    <lineage>
        <taxon>Bacteria</taxon>
        <taxon>Pseudomonadati</taxon>
        <taxon>Planctomycetota</taxon>
        <taxon>Planctomycetia</taxon>
        <taxon>Pirellulales</taxon>
        <taxon>Pirellulaceae</taxon>
        <taxon>Rhodopirellula</taxon>
    </lineage>
</organism>
<keyword evidence="9" id="KW-1185">Reference proteome</keyword>
<dbReference type="Gene3D" id="3.40.50.300">
    <property type="entry name" value="P-loop containing nucleotide triphosphate hydrolases"/>
    <property type="match status" value="2"/>
</dbReference>
<evidence type="ECO:0000256" key="6">
    <source>
        <dbReference type="ARBA" id="ARBA00022801"/>
    </source>
</evidence>
<dbReference type="GO" id="GO:0005524">
    <property type="term" value="F:ATP binding"/>
    <property type="evidence" value="ECO:0007669"/>
    <property type="project" value="InterPro"/>
</dbReference>
<proteinExistence type="predicted"/>
<keyword evidence="4" id="KW-0677">Repeat</keyword>
<dbReference type="InterPro" id="IPR030665">
    <property type="entry name" value="KaiC"/>
</dbReference>
<dbReference type="PROSITE" id="PS51146">
    <property type="entry name" value="KAIC"/>
    <property type="match status" value="2"/>
</dbReference>
<evidence type="ECO:0000256" key="5">
    <source>
        <dbReference type="ARBA" id="ARBA00022777"/>
    </source>
</evidence>
<evidence type="ECO:0000256" key="2">
    <source>
        <dbReference type="ARBA" id="ARBA00022553"/>
    </source>
</evidence>
<dbReference type="PIRSF" id="PIRSF039117">
    <property type="entry name" value="KaiC"/>
    <property type="match status" value="1"/>
</dbReference>
<feature type="domain" description="KaiC" evidence="7">
    <location>
        <begin position="256"/>
        <end position="488"/>
    </location>
</feature>
<dbReference type="GO" id="GO:0004674">
    <property type="term" value="F:protein serine/threonine kinase activity"/>
    <property type="evidence" value="ECO:0007669"/>
    <property type="project" value="UniProtKB-EC"/>
</dbReference>
<reference evidence="8" key="2">
    <citation type="journal article" date="2013" name="Mar. Genomics">
        <title>Expression of sulfatases in Rhodopirellula baltica and the diversity of sulfatases in the genus Rhodopirellula.</title>
        <authorList>
            <person name="Wegner C.E."/>
            <person name="Richter-Heitmann T."/>
            <person name="Klindworth A."/>
            <person name="Klockow C."/>
            <person name="Richter M."/>
            <person name="Achstetter T."/>
            <person name="Glockner F.O."/>
            <person name="Harder J."/>
        </authorList>
    </citation>
    <scope>NUCLEOTIDE SEQUENCE [LARGE SCALE GENOMIC DNA]</scope>
    <source>
        <strain evidence="8">6C</strain>
    </source>
</reference>
<keyword evidence="2" id="KW-0597">Phosphoprotein</keyword>
<dbReference type="EC" id="2.7.11.1" evidence="1"/>
<evidence type="ECO:0000259" key="7">
    <source>
        <dbReference type="PROSITE" id="PS51146"/>
    </source>
</evidence>
<dbReference type="AlphaFoldDB" id="M2ATC1"/>
<comment type="caution">
    <text evidence="8">The sequence shown here is derived from an EMBL/GenBank/DDBJ whole genome shotgun (WGS) entry which is preliminary data.</text>
</comment>
<name>M2ATC1_9BACT</name>
<reference evidence="8" key="1">
    <citation type="submission" date="2012-11" db="EMBL/GenBank/DDBJ databases">
        <title>Permanent draft genomes of Rhodopirellula europaea strain SH398 and 6C.</title>
        <authorList>
            <person name="Richter M."/>
            <person name="Richter-Heitmann T."/>
            <person name="Frank C."/>
            <person name="Harder J."/>
            <person name="Glockner F.O."/>
        </authorList>
    </citation>
    <scope>NUCLEOTIDE SEQUENCE</scope>
    <source>
        <strain evidence="8">6C</strain>
    </source>
</reference>
<dbReference type="Proteomes" id="UP000011529">
    <property type="component" value="Unassembled WGS sequence"/>
</dbReference>
<keyword evidence="5" id="KW-0418">Kinase</keyword>
<evidence type="ECO:0000313" key="8">
    <source>
        <dbReference type="EMBL" id="EMB15947.1"/>
    </source>
</evidence>
<keyword evidence="3" id="KW-0808">Transferase</keyword>
<dbReference type="PANTHER" id="PTHR42926:SF1">
    <property type="entry name" value="CIRCADIAN CLOCK OSCILLATOR PROTEIN KAIC 1"/>
    <property type="match status" value="1"/>
</dbReference>
<dbReference type="InterPro" id="IPR010624">
    <property type="entry name" value="KaiC_dom"/>
</dbReference>
<protein>
    <recommendedName>
        <fullName evidence="1">non-specific serine/threonine protein kinase</fullName>
        <ecNumber evidence="1">2.7.11.1</ecNumber>
    </recommendedName>
</protein>
<dbReference type="GO" id="GO:0016787">
    <property type="term" value="F:hydrolase activity"/>
    <property type="evidence" value="ECO:0007669"/>
    <property type="project" value="UniProtKB-KW"/>
</dbReference>
<dbReference type="PANTHER" id="PTHR42926">
    <property type="match status" value="1"/>
</dbReference>
<gene>
    <name evidence="8" type="ORF">RE6C_03294</name>
</gene>
<dbReference type="InterPro" id="IPR014774">
    <property type="entry name" value="KaiC-like_dom"/>
</dbReference>
<dbReference type="InterPro" id="IPR003593">
    <property type="entry name" value="AAA+_ATPase"/>
</dbReference>
<evidence type="ECO:0000256" key="4">
    <source>
        <dbReference type="ARBA" id="ARBA00022737"/>
    </source>
</evidence>
<keyword evidence="6" id="KW-0378">Hydrolase</keyword>